<dbReference type="PANTHER" id="PTHR35586:SF1">
    <property type="entry name" value="SLL1691 PROTEIN"/>
    <property type="match status" value="1"/>
</dbReference>
<dbReference type="Pfam" id="PF14261">
    <property type="entry name" value="DUF4351"/>
    <property type="match status" value="1"/>
</dbReference>
<dbReference type="InterPro" id="IPR022573">
    <property type="entry name" value="DUF2887"/>
</dbReference>
<gene>
    <name evidence="2" type="ORF">TPSD3_10260</name>
</gene>
<proteinExistence type="predicted"/>
<keyword evidence="3" id="KW-1185">Reference proteome</keyword>
<accession>A0A251X7G0</accession>
<protein>
    <recommendedName>
        <fullName evidence="1">DUF4351 domain-containing protein</fullName>
    </recommendedName>
</protein>
<feature type="domain" description="DUF4351" evidence="1">
    <location>
        <begin position="244"/>
        <end position="297"/>
    </location>
</feature>
<dbReference type="AlphaFoldDB" id="A0A251X7G0"/>
<dbReference type="Proteomes" id="UP000194798">
    <property type="component" value="Unassembled WGS sequence"/>
</dbReference>
<dbReference type="PANTHER" id="PTHR35586">
    <property type="entry name" value="SLL1691 PROTEIN"/>
    <property type="match status" value="1"/>
</dbReference>
<reference evidence="2 3" key="1">
    <citation type="submission" date="2016-12" db="EMBL/GenBank/DDBJ databases">
        <title>Thioflexothrix psekupsii D3 genome sequencing and assembly.</title>
        <authorList>
            <person name="Fomenkov A."/>
            <person name="Vincze T."/>
            <person name="Grabovich M."/>
            <person name="Anton B.P."/>
            <person name="Dubinina G."/>
            <person name="Orlova M."/>
            <person name="Belousova E."/>
            <person name="Roberts R.J."/>
        </authorList>
    </citation>
    <scope>NUCLEOTIDE SEQUENCE [LARGE SCALE GENOMIC DNA]</scope>
    <source>
        <strain evidence="2">D3</strain>
    </source>
</reference>
<dbReference type="EMBL" id="MSLT01000013">
    <property type="protein sequence ID" value="OUD13562.1"/>
    <property type="molecule type" value="Genomic_DNA"/>
</dbReference>
<organism evidence="2 3">
    <name type="scientific">Thioflexithrix psekupsensis</name>
    <dbReference type="NCBI Taxonomy" id="1570016"/>
    <lineage>
        <taxon>Bacteria</taxon>
        <taxon>Pseudomonadati</taxon>
        <taxon>Pseudomonadota</taxon>
        <taxon>Gammaproteobacteria</taxon>
        <taxon>Thiotrichales</taxon>
        <taxon>Thioflexithrix</taxon>
    </lineage>
</organism>
<evidence type="ECO:0000259" key="1">
    <source>
        <dbReference type="Pfam" id="PF14261"/>
    </source>
</evidence>
<dbReference type="OrthoDB" id="452374at2"/>
<dbReference type="Pfam" id="PF11103">
    <property type="entry name" value="DUF2887"/>
    <property type="match status" value="1"/>
</dbReference>
<comment type="caution">
    <text evidence="2">The sequence shown here is derived from an EMBL/GenBank/DDBJ whole genome shotgun (WGS) entry which is preliminary data.</text>
</comment>
<name>A0A251X7G0_9GAMM</name>
<dbReference type="InterPro" id="IPR025587">
    <property type="entry name" value="DUF4351"/>
</dbReference>
<sequence length="300" mass="34790">MSTSKKTLRDTDETFLQLMQLSGKALLKLLGFPAKIAETYEFRAVEFKEKRVQRPDVEGLPVLETETNRIIIEFQGYSDKYIRFRTVANMLQVCMKSQTDNPVTGIIIYTQQQYQNAALPLEQLLDGKIRLIEKVLTDYTEAELLAADERLIILVPFTVSEHLGKQELKQKIQDWGQQIRKIYPDNEQREEAINIVELFLLNRFRKLSNEEVINMLNLNLMDTQAGQDIYHMGMTEGERKGQTQGRTNGERGIFMRQLKKRFGELPYSMESKIENATSAQLEQWALNILDAKTLEDVFQD</sequence>
<evidence type="ECO:0000313" key="2">
    <source>
        <dbReference type="EMBL" id="OUD13562.1"/>
    </source>
</evidence>
<dbReference type="RefSeq" id="WP_086488481.1">
    <property type="nucleotide sequence ID" value="NZ_MSLT01000013.1"/>
</dbReference>
<evidence type="ECO:0000313" key="3">
    <source>
        <dbReference type="Proteomes" id="UP000194798"/>
    </source>
</evidence>